<reference evidence="1 2" key="1">
    <citation type="submission" date="2017-08" db="EMBL/GenBank/DDBJ databases">
        <title>Infants hospitalized years apart are colonized by the same room-sourced microbial strains.</title>
        <authorList>
            <person name="Brooks B."/>
            <person name="Olm M.R."/>
            <person name="Firek B.A."/>
            <person name="Baker R."/>
            <person name="Thomas B.C."/>
            <person name="Morowitz M.J."/>
            <person name="Banfield J.F."/>
        </authorList>
    </citation>
    <scope>NUCLEOTIDE SEQUENCE [LARGE SCALE GENOMIC DNA]</scope>
    <source>
        <strain evidence="1">S2_018_000_R3_110</strain>
    </source>
</reference>
<evidence type="ECO:0008006" key="3">
    <source>
        <dbReference type="Google" id="ProtNLM"/>
    </source>
</evidence>
<comment type="caution">
    <text evidence="1">The sequence shown here is derived from an EMBL/GenBank/DDBJ whole genome shotgun (WGS) entry which is preliminary data.</text>
</comment>
<accession>A0A2W4Z9U5</accession>
<organism evidence="1 2">
    <name type="scientific">Sphingomonas hengshuiensis</name>
    <dbReference type="NCBI Taxonomy" id="1609977"/>
    <lineage>
        <taxon>Bacteria</taxon>
        <taxon>Pseudomonadati</taxon>
        <taxon>Pseudomonadota</taxon>
        <taxon>Alphaproteobacteria</taxon>
        <taxon>Sphingomonadales</taxon>
        <taxon>Sphingomonadaceae</taxon>
        <taxon>Sphingomonas</taxon>
    </lineage>
</organism>
<dbReference type="InterPro" id="IPR011990">
    <property type="entry name" value="TPR-like_helical_dom_sf"/>
</dbReference>
<gene>
    <name evidence="1" type="ORF">DI632_05305</name>
</gene>
<dbReference type="EMBL" id="QFNF01000009">
    <property type="protein sequence ID" value="PZO79024.1"/>
    <property type="molecule type" value="Genomic_DNA"/>
</dbReference>
<protein>
    <recommendedName>
        <fullName evidence="3">Tetratricopeptide repeat protein</fullName>
    </recommendedName>
</protein>
<evidence type="ECO:0000313" key="1">
    <source>
        <dbReference type="EMBL" id="PZO79024.1"/>
    </source>
</evidence>
<evidence type="ECO:0000313" key="2">
    <source>
        <dbReference type="Proteomes" id="UP000248614"/>
    </source>
</evidence>
<dbReference type="AlphaFoldDB" id="A0A2W4Z9U5"/>
<dbReference type="Proteomes" id="UP000248614">
    <property type="component" value="Unassembled WGS sequence"/>
</dbReference>
<sequence>MRKTAPREWVLRGALASLALVLGYVSTTQTFAVAISKANPERAHMMDPSDGRIAAQLAQRLSVNDADAAERPRANMLAHRALRDEPLAASAVTVLGLAAQLKGDSAAARRLFDHSDRLSRRELPARLWMIEDAVQRNDVPGAIRNYDIALRTSREAPELLFPILSEAIADPVIARALISTYAMQPPWGDAFIYHLSGQKSNPRTSAAFLQMLGARGIAVPDVAKAGVVNALVAKGAFDEAWSYYRTFRAGVDRRRSRDPNFLAEFKAPTEFDWIPVMNDTGITATIQRTAQGGVFDFSVPSTVGGIVLQQLQWLPQGQYRLEGSSSGLAVAQSDQPYWILTCSDGREIGRVNLPNSAEKNGNFGGNFNVDANCRSQMLRLVVRPATEMQGVSGQISRVILHPVEENR</sequence>
<dbReference type="Gene3D" id="1.25.40.10">
    <property type="entry name" value="Tetratricopeptide repeat domain"/>
    <property type="match status" value="1"/>
</dbReference>
<name>A0A2W4Z9U5_9SPHN</name>
<proteinExistence type="predicted"/>